<feature type="non-terminal residue" evidence="2">
    <location>
        <position position="1"/>
    </location>
</feature>
<evidence type="ECO:0000259" key="1">
    <source>
        <dbReference type="Pfam" id="PF01261"/>
    </source>
</evidence>
<dbReference type="InterPro" id="IPR050312">
    <property type="entry name" value="IolE/XylAMocC-like"/>
</dbReference>
<dbReference type="PANTHER" id="PTHR12110">
    <property type="entry name" value="HYDROXYPYRUVATE ISOMERASE"/>
    <property type="match status" value="1"/>
</dbReference>
<evidence type="ECO:0000313" key="2">
    <source>
        <dbReference type="EMBL" id="GAG09793.1"/>
    </source>
</evidence>
<reference evidence="2" key="1">
    <citation type="journal article" date="2014" name="Front. Microbiol.">
        <title>High frequency of phylogenetically diverse reductive dehalogenase-homologous genes in deep subseafloor sedimentary metagenomes.</title>
        <authorList>
            <person name="Kawai M."/>
            <person name="Futagami T."/>
            <person name="Toyoda A."/>
            <person name="Takaki Y."/>
            <person name="Nishi S."/>
            <person name="Hori S."/>
            <person name="Arai W."/>
            <person name="Tsubouchi T."/>
            <person name="Morono Y."/>
            <person name="Uchiyama I."/>
            <person name="Ito T."/>
            <person name="Fujiyama A."/>
            <person name="Inagaki F."/>
            <person name="Takami H."/>
        </authorList>
    </citation>
    <scope>NUCLEOTIDE SEQUENCE</scope>
    <source>
        <strain evidence="2">Expedition CK06-06</strain>
    </source>
</reference>
<dbReference type="AlphaFoldDB" id="X0VBC5"/>
<dbReference type="SUPFAM" id="SSF51658">
    <property type="entry name" value="Xylose isomerase-like"/>
    <property type="match status" value="1"/>
</dbReference>
<gene>
    <name evidence="2" type="ORF">S01H1_37096</name>
</gene>
<feature type="domain" description="Xylose isomerase-like TIM barrel" evidence="1">
    <location>
        <begin position="27"/>
        <end position="164"/>
    </location>
</feature>
<dbReference type="InterPro" id="IPR013022">
    <property type="entry name" value="Xyl_isomerase-like_TIM-brl"/>
</dbReference>
<dbReference type="InterPro" id="IPR036237">
    <property type="entry name" value="Xyl_isomerase-like_sf"/>
</dbReference>
<comment type="caution">
    <text evidence="2">The sequence shown here is derived from an EMBL/GenBank/DDBJ whole genome shotgun (WGS) entry which is preliminary data.</text>
</comment>
<accession>X0VBC5</accession>
<dbReference type="Pfam" id="PF01261">
    <property type="entry name" value="AP_endonuc_2"/>
    <property type="match status" value="1"/>
</dbReference>
<sequence>FLNDLDTVIETHKLWNCNHPAIGGLFSQEYRGADGLKKFLDELPPIAEKLAAEGMDFSYHNHSHELVPCCGATWLEALYDQADPNHLKAEIDTYWIAHGGGDPAWWVRKCAGREPLLHLKDMTIAVSADGEREQRMAEIGEGNLNWPAILEAASAGGVEWYLVEQDFCYDRDPFESLAISYRNLKKMGLS</sequence>
<protein>
    <recommendedName>
        <fullName evidence="1">Xylose isomerase-like TIM barrel domain-containing protein</fullName>
    </recommendedName>
</protein>
<dbReference type="PANTHER" id="PTHR12110:SF41">
    <property type="entry name" value="INOSOSE DEHYDRATASE"/>
    <property type="match status" value="1"/>
</dbReference>
<name>X0VBC5_9ZZZZ</name>
<dbReference type="Gene3D" id="3.20.20.150">
    <property type="entry name" value="Divalent-metal-dependent TIM barrel enzymes"/>
    <property type="match status" value="1"/>
</dbReference>
<dbReference type="EMBL" id="BARS01023285">
    <property type="protein sequence ID" value="GAG09793.1"/>
    <property type="molecule type" value="Genomic_DNA"/>
</dbReference>
<proteinExistence type="predicted"/>
<organism evidence="2">
    <name type="scientific">marine sediment metagenome</name>
    <dbReference type="NCBI Taxonomy" id="412755"/>
    <lineage>
        <taxon>unclassified sequences</taxon>
        <taxon>metagenomes</taxon>
        <taxon>ecological metagenomes</taxon>
    </lineage>
</organism>